<gene>
    <name evidence="3" type="ORF">SAMN06295987_102196</name>
</gene>
<dbReference type="EMBL" id="FVZE01000002">
    <property type="protein sequence ID" value="SLJ93842.1"/>
    <property type="molecule type" value="Genomic_DNA"/>
</dbReference>
<dbReference type="Proteomes" id="UP000190989">
    <property type="component" value="Unassembled WGS sequence"/>
</dbReference>
<evidence type="ECO:0000256" key="2">
    <source>
        <dbReference type="SAM" id="SignalP"/>
    </source>
</evidence>
<evidence type="ECO:0000313" key="3">
    <source>
        <dbReference type="EMBL" id="SLJ93842.1"/>
    </source>
</evidence>
<keyword evidence="2" id="KW-0732">Signal</keyword>
<sequence length="65" mass="7007">MMFGPKISTVFRSRWNALLWAAGILATAYCTVPAADQAAQSEKAKVAASKAEHRNPWAKDTTAAQ</sequence>
<reference evidence="4" key="1">
    <citation type="submission" date="2017-02" db="EMBL/GenBank/DDBJ databases">
        <authorList>
            <person name="Varghese N."/>
            <person name="Submissions S."/>
        </authorList>
    </citation>
    <scope>NUCLEOTIDE SEQUENCE [LARGE SCALE GENOMIC DNA]</scope>
    <source>
        <strain evidence="4">SM117</strain>
    </source>
</reference>
<organism evidence="3 4">
    <name type="scientific">Novosphingobium mathurense</name>
    <dbReference type="NCBI Taxonomy" id="428990"/>
    <lineage>
        <taxon>Bacteria</taxon>
        <taxon>Pseudomonadati</taxon>
        <taxon>Pseudomonadota</taxon>
        <taxon>Alphaproteobacteria</taxon>
        <taxon>Sphingomonadales</taxon>
        <taxon>Sphingomonadaceae</taxon>
        <taxon>Novosphingobium</taxon>
    </lineage>
</organism>
<feature type="region of interest" description="Disordered" evidence="1">
    <location>
        <begin position="41"/>
        <end position="65"/>
    </location>
</feature>
<feature type="chain" id="PRO_5012211293" evidence="2">
    <location>
        <begin position="35"/>
        <end position="65"/>
    </location>
</feature>
<dbReference type="STRING" id="428990.SAMN06295987_102196"/>
<proteinExistence type="predicted"/>
<keyword evidence="4" id="KW-1185">Reference proteome</keyword>
<name>A0A1U6HDI2_9SPHN</name>
<feature type="compositionally biased region" description="Basic and acidic residues" evidence="1">
    <location>
        <begin position="42"/>
        <end position="57"/>
    </location>
</feature>
<protein>
    <submittedName>
        <fullName evidence="3">Uncharacterized protein</fullName>
    </submittedName>
</protein>
<accession>A0A1U6HDI2</accession>
<evidence type="ECO:0000313" key="4">
    <source>
        <dbReference type="Proteomes" id="UP000190989"/>
    </source>
</evidence>
<evidence type="ECO:0000256" key="1">
    <source>
        <dbReference type="SAM" id="MobiDB-lite"/>
    </source>
</evidence>
<dbReference type="AlphaFoldDB" id="A0A1U6HDI2"/>
<feature type="signal peptide" evidence="2">
    <location>
        <begin position="1"/>
        <end position="34"/>
    </location>
</feature>